<evidence type="ECO:0000313" key="3">
    <source>
        <dbReference type="Proteomes" id="UP000176752"/>
    </source>
</evidence>
<protein>
    <recommendedName>
        <fullName evidence="4">Type II secretion system protein</fullName>
    </recommendedName>
</protein>
<comment type="caution">
    <text evidence="2">The sequence shown here is derived from an EMBL/GenBank/DDBJ whole genome shotgun (WGS) entry which is preliminary data.</text>
</comment>
<keyword evidence="1" id="KW-0812">Transmembrane</keyword>
<dbReference type="Proteomes" id="UP000176752">
    <property type="component" value="Unassembled WGS sequence"/>
</dbReference>
<accession>A0A1G2DUF1</accession>
<keyword evidence="1" id="KW-1133">Transmembrane helix</keyword>
<reference evidence="2 3" key="1">
    <citation type="journal article" date="2016" name="Nat. Commun.">
        <title>Thousands of microbial genomes shed light on interconnected biogeochemical processes in an aquifer system.</title>
        <authorList>
            <person name="Anantharaman K."/>
            <person name="Brown C.T."/>
            <person name="Hug L.A."/>
            <person name="Sharon I."/>
            <person name="Castelle C.J."/>
            <person name="Probst A.J."/>
            <person name="Thomas B.C."/>
            <person name="Singh A."/>
            <person name="Wilkins M.J."/>
            <person name="Karaoz U."/>
            <person name="Brodie E.L."/>
            <person name="Williams K.H."/>
            <person name="Hubbard S.S."/>
            <person name="Banfield J.F."/>
        </authorList>
    </citation>
    <scope>NUCLEOTIDE SEQUENCE [LARGE SCALE GENOMIC DNA]</scope>
</reference>
<evidence type="ECO:0000256" key="1">
    <source>
        <dbReference type="SAM" id="Phobius"/>
    </source>
</evidence>
<keyword evidence="1" id="KW-0472">Membrane</keyword>
<evidence type="ECO:0008006" key="4">
    <source>
        <dbReference type="Google" id="ProtNLM"/>
    </source>
</evidence>
<sequence length="188" mass="21031">MTSGQQKTENRKNKSFTLVEVLVYIATLVIVVTVISSFIIWSVMANTKNKVMAETLDNTRRAIEIMTHEIKEADDVYEPTSVFNSHPGQLSLETRKYLPIGEILTYIDFYICDNQLCLKKESIDGASVNPVILTSEKVEVKNLTFSKIISGDVPSVQIDLTLGYKDATGRPEYQASVNLQSVASLRSY</sequence>
<organism evidence="2 3">
    <name type="scientific">Candidatus Nealsonbacteria bacterium RBG_13_36_15</name>
    <dbReference type="NCBI Taxonomy" id="1801660"/>
    <lineage>
        <taxon>Bacteria</taxon>
        <taxon>Candidatus Nealsoniibacteriota</taxon>
    </lineage>
</organism>
<evidence type="ECO:0000313" key="2">
    <source>
        <dbReference type="EMBL" id="OGZ17275.1"/>
    </source>
</evidence>
<dbReference type="STRING" id="1801660.A2Z78_01490"/>
<feature type="transmembrane region" description="Helical" evidence="1">
    <location>
        <begin position="21"/>
        <end position="44"/>
    </location>
</feature>
<gene>
    <name evidence="2" type="ORF">A2Z78_01490</name>
</gene>
<dbReference type="EMBL" id="MHLV01000034">
    <property type="protein sequence ID" value="OGZ17275.1"/>
    <property type="molecule type" value="Genomic_DNA"/>
</dbReference>
<name>A0A1G2DUF1_9BACT</name>
<dbReference type="AlphaFoldDB" id="A0A1G2DUF1"/>
<proteinExistence type="predicted"/>